<evidence type="ECO:0000313" key="3">
    <source>
        <dbReference type="Proteomes" id="UP000185494"/>
    </source>
</evidence>
<dbReference type="InterPro" id="IPR041657">
    <property type="entry name" value="HTH_17"/>
</dbReference>
<name>A0A1L7AKC8_9PROT</name>
<reference evidence="2 3" key="1">
    <citation type="submission" date="2016-05" db="EMBL/GenBank/DDBJ databases">
        <title>Complete Genome and Methylome Analysis of Psychrotrophic Bacterial Isolates from Antarctic Lake Untersee.</title>
        <authorList>
            <person name="Fomenkov A."/>
            <person name="Akimov V.N."/>
            <person name="Vasilyeva L.V."/>
            <person name="Andersen D."/>
            <person name="Vincze T."/>
            <person name="Roberts R.J."/>
        </authorList>
    </citation>
    <scope>NUCLEOTIDE SEQUENCE [LARGE SCALE GENOMIC DNA]</scope>
    <source>
        <strain evidence="2 3">U14-5</strain>
    </source>
</reference>
<gene>
    <name evidence="2" type="ORF">RGI145_08600</name>
</gene>
<protein>
    <recommendedName>
        <fullName evidence="1">Helix-turn-helix domain-containing protein</fullName>
    </recommendedName>
</protein>
<feature type="domain" description="Helix-turn-helix" evidence="1">
    <location>
        <begin position="13"/>
        <end position="63"/>
    </location>
</feature>
<proteinExistence type="predicted"/>
<evidence type="ECO:0000313" key="2">
    <source>
        <dbReference type="EMBL" id="APT59215.1"/>
    </source>
</evidence>
<dbReference type="SUPFAM" id="SSF46955">
    <property type="entry name" value="Putative DNA-binding domain"/>
    <property type="match status" value="1"/>
</dbReference>
<dbReference type="InterPro" id="IPR009061">
    <property type="entry name" value="DNA-bd_dom_put_sf"/>
</dbReference>
<dbReference type="Pfam" id="PF12728">
    <property type="entry name" value="HTH_17"/>
    <property type="match status" value="1"/>
</dbReference>
<dbReference type="AlphaFoldDB" id="A0A1L7AKC8"/>
<evidence type="ECO:0000259" key="1">
    <source>
        <dbReference type="Pfam" id="PF12728"/>
    </source>
</evidence>
<dbReference type="Proteomes" id="UP000185494">
    <property type="component" value="Chromosome 1"/>
</dbReference>
<dbReference type="EMBL" id="CP015583">
    <property type="protein sequence ID" value="APT59215.1"/>
    <property type="molecule type" value="Genomic_DNA"/>
</dbReference>
<dbReference type="KEGG" id="rgi:RGI145_08600"/>
<accession>A0A1L7AKC8</accession>
<organism evidence="2 3">
    <name type="scientific">Roseomonas gilardii</name>
    <dbReference type="NCBI Taxonomy" id="257708"/>
    <lineage>
        <taxon>Bacteria</taxon>
        <taxon>Pseudomonadati</taxon>
        <taxon>Pseudomonadota</taxon>
        <taxon>Alphaproteobacteria</taxon>
        <taxon>Acetobacterales</taxon>
        <taxon>Roseomonadaceae</taxon>
        <taxon>Roseomonas</taxon>
    </lineage>
</organism>
<sequence length="78" mass="8905">MELTDTPLVPMLLREAQVAELLGLSRDGLRRLRIRGSGPPYIRLGDLKVAYRREDIEAWLNSRTFRDYASELAESAES</sequence>